<dbReference type="Proteomes" id="UP000633509">
    <property type="component" value="Unassembled WGS sequence"/>
</dbReference>
<organism evidence="2 3">
    <name type="scientific">Nonomuraea angiospora</name>
    <dbReference type="NCBI Taxonomy" id="46172"/>
    <lineage>
        <taxon>Bacteria</taxon>
        <taxon>Bacillati</taxon>
        <taxon>Actinomycetota</taxon>
        <taxon>Actinomycetes</taxon>
        <taxon>Streptosporangiales</taxon>
        <taxon>Streptosporangiaceae</taxon>
        <taxon>Nonomuraea</taxon>
    </lineage>
</organism>
<proteinExistence type="predicted"/>
<comment type="caution">
    <text evidence="2">The sequence shown here is derived from an EMBL/GenBank/DDBJ whole genome shotgun (WGS) entry which is preliminary data.</text>
</comment>
<evidence type="ECO:0000259" key="1">
    <source>
        <dbReference type="Pfam" id="PF01979"/>
    </source>
</evidence>
<dbReference type="PANTHER" id="PTHR43135">
    <property type="entry name" value="ALPHA-D-RIBOSE 1-METHYLPHOSPHONATE 5-TRIPHOSPHATE DIPHOSPHATASE"/>
    <property type="match status" value="1"/>
</dbReference>
<dbReference type="EMBL" id="JADBEK010000001">
    <property type="protein sequence ID" value="MBE1591708.1"/>
    <property type="molecule type" value="Genomic_DNA"/>
</dbReference>
<dbReference type="SUPFAM" id="SSF51556">
    <property type="entry name" value="Metallo-dependent hydrolases"/>
    <property type="match status" value="1"/>
</dbReference>
<accession>A0ABR9MFM3</accession>
<evidence type="ECO:0000313" key="3">
    <source>
        <dbReference type="Proteomes" id="UP000633509"/>
    </source>
</evidence>
<gene>
    <name evidence="2" type="ORF">H4W80_009966</name>
</gene>
<dbReference type="Gene3D" id="3.40.50.10910">
    <property type="entry name" value="Amidohydrolase"/>
    <property type="match status" value="1"/>
</dbReference>
<dbReference type="SUPFAM" id="SSF51338">
    <property type="entry name" value="Composite domain of metallo-dependent hydrolases"/>
    <property type="match status" value="1"/>
</dbReference>
<evidence type="ECO:0000313" key="2">
    <source>
        <dbReference type="EMBL" id="MBE1591708.1"/>
    </source>
</evidence>
<dbReference type="InterPro" id="IPR032466">
    <property type="entry name" value="Metal_Hydrolase"/>
</dbReference>
<protein>
    <submittedName>
        <fullName evidence="2">Imidazolonepropionase-like amidohydrolase</fullName>
    </submittedName>
</protein>
<dbReference type="InterPro" id="IPR051781">
    <property type="entry name" value="Metallo-dep_Hydrolase"/>
</dbReference>
<dbReference type="PANTHER" id="PTHR43135:SF3">
    <property type="entry name" value="ALPHA-D-RIBOSE 1-METHYLPHOSPHONATE 5-TRIPHOSPHATE DIPHOSPHATASE"/>
    <property type="match status" value="1"/>
</dbReference>
<dbReference type="Gene3D" id="2.30.40.10">
    <property type="entry name" value="Urease, subunit C, domain 1"/>
    <property type="match status" value="1"/>
</dbReference>
<feature type="domain" description="Amidohydrolase-related" evidence="1">
    <location>
        <begin position="70"/>
        <end position="416"/>
    </location>
</feature>
<dbReference type="Gene3D" id="3.30.110.90">
    <property type="entry name" value="Amidohydrolase"/>
    <property type="match status" value="1"/>
</dbReference>
<dbReference type="RefSeq" id="WP_192791376.1">
    <property type="nucleotide sequence ID" value="NZ_JADBEK010000001.1"/>
</dbReference>
<sequence length="424" mass="43952">MRTLIRGVRVFDGERTVPAADVVIDGDRIGAVAGPADVASGGDRTGAVGGPADLASGGGVDAVIDGAGKTLLPGLIDAHTHAFDGDLAEALTFGVTTELDMNNLPPLLAAQRRQAAERDDVADIRSSSMIATAPNGHPTQIMTPDVLKALGTDRTLDTVADSGEAKAFVEARLAEGVDYLKIAIDDGGSSGMRLPALGPELAAVLVEAGHAAGLRVIAHTVTAREALIAMDAGADGLAHLYSDVNEERAEEMAARIAAYDAFVISTITYIEAVTGDPNGQELLRDPRIAARMSDRSKATFGREWADIPMHSQGVMNASHAAAALRRAGVPVLAGTDCTPFGPVHGAGLHHELLLLTEAGWTAEQALAAATGTTARLFGLTDRGRIAPGLRADLLLVNGDPTTDITATRAVEEVWRGGVRRRWAG</sequence>
<dbReference type="Gene3D" id="1.20.58.520">
    <property type="entry name" value="Amidohydrolase"/>
    <property type="match status" value="1"/>
</dbReference>
<keyword evidence="3" id="KW-1185">Reference proteome</keyword>
<reference evidence="2 3" key="1">
    <citation type="submission" date="2020-10" db="EMBL/GenBank/DDBJ databases">
        <title>Sequencing the genomes of 1000 actinobacteria strains.</title>
        <authorList>
            <person name="Klenk H.-P."/>
        </authorList>
    </citation>
    <scope>NUCLEOTIDE SEQUENCE [LARGE SCALE GENOMIC DNA]</scope>
    <source>
        <strain evidence="2 3">DSM 43173</strain>
    </source>
</reference>
<dbReference type="InterPro" id="IPR011059">
    <property type="entry name" value="Metal-dep_hydrolase_composite"/>
</dbReference>
<name>A0ABR9MFM3_9ACTN</name>
<dbReference type="InterPro" id="IPR006680">
    <property type="entry name" value="Amidohydro-rel"/>
</dbReference>
<dbReference type="Pfam" id="PF01979">
    <property type="entry name" value="Amidohydro_1"/>
    <property type="match status" value="1"/>
</dbReference>